<dbReference type="InterPro" id="IPR051690">
    <property type="entry name" value="PseI-like"/>
</dbReference>
<evidence type="ECO:0000313" key="3">
    <source>
        <dbReference type="Proteomes" id="UP000176815"/>
    </source>
</evidence>
<evidence type="ECO:0000313" key="2">
    <source>
        <dbReference type="EMBL" id="OGC77228.1"/>
    </source>
</evidence>
<comment type="caution">
    <text evidence="2">The sequence shown here is derived from an EMBL/GenBank/DDBJ whole genome shotgun (WGS) entry which is preliminary data.</text>
</comment>
<dbReference type="Pfam" id="PF03102">
    <property type="entry name" value="NeuB"/>
    <property type="match status" value="1"/>
</dbReference>
<feature type="domain" description="PseI/NeuA/B-like" evidence="1">
    <location>
        <begin position="32"/>
        <end position="225"/>
    </location>
</feature>
<dbReference type="InterPro" id="IPR013785">
    <property type="entry name" value="Aldolase_TIM"/>
</dbReference>
<gene>
    <name evidence="2" type="ORF">A2619_04385</name>
</gene>
<proteinExistence type="predicted"/>
<dbReference type="GO" id="GO:0047444">
    <property type="term" value="F:N-acylneuraminate-9-phosphate synthase activity"/>
    <property type="evidence" value="ECO:0007669"/>
    <property type="project" value="TreeGrafter"/>
</dbReference>
<protein>
    <recommendedName>
        <fullName evidence="1">PseI/NeuA/B-like domain-containing protein</fullName>
    </recommendedName>
</protein>
<dbReference type="Proteomes" id="UP000176815">
    <property type="component" value="Unassembled WGS sequence"/>
</dbReference>
<name>A0A1F4X6D2_UNCKA</name>
<dbReference type="SUPFAM" id="SSF51569">
    <property type="entry name" value="Aldolase"/>
    <property type="match status" value="1"/>
</dbReference>
<reference evidence="2 3" key="1">
    <citation type="journal article" date="2016" name="Nat. Commun.">
        <title>Thousands of microbial genomes shed light on interconnected biogeochemical processes in an aquifer system.</title>
        <authorList>
            <person name="Anantharaman K."/>
            <person name="Brown C.T."/>
            <person name="Hug L.A."/>
            <person name="Sharon I."/>
            <person name="Castelle C.J."/>
            <person name="Probst A.J."/>
            <person name="Thomas B.C."/>
            <person name="Singh A."/>
            <person name="Wilkins M.J."/>
            <person name="Karaoz U."/>
            <person name="Brodie E.L."/>
            <person name="Williams K.H."/>
            <person name="Hubbard S.S."/>
            <person name="Banfield J.F."/>
        </authorList>
    </citation>
    <scope>NUCLEOTIDE SEQUENCE [LARGE SCALE GENOMIC DNA]</scope>
</reference>
<dbReference type="EMBL" id="MEWG01000024">
    <property type="protein sequence ID" value="OGC77228.1"/>
    <property type="molecule type" value="Genomic_DNA"/>
</dbReference>
<dbReference type="AlphaFoldDB" id="A0A1F4X6D2"/>
<evidence type="ECO:0000259" key="1">
    <source>
        <dbReference type="Pfam" id="PF03102"/>
    </source>
</evidence>
<dbReference type="GO" id="GO:0016051">
    <property type="term" value="P:carbohydrate biosynthetic process"/>
    <property type="evidence" value="ECO:0007669"/>
    <property type="project" value="InterPro"/>
</dbReference>
<accession>A0A1F4X6D2</accession>
<sequence length="291" mass="33160">MKAFPYSQNNDVYFVAELGSNHNQDPDRLSLLVEAARICGFDAIKLQYYKAEKLWSKEFPDRIAMAKRGEITEEVLAHTKQLCNLHKIGFGCSVFNVEDIEVVSKYVDFLKVSSYECMNSELISKCKETNLPVFVSTGMCTRSEIYSITKEMKPNDEDCIFHCISSYPAEDARIDILKGIIQSFSHVCGAIGYSDHTRNIGSILAAINAGAKVIEMHFDLVDLKGNESRHGHCWYPETAFKTIDIANAMKKADVEQNWIDNFMSREDRKDIDLRADEKDCKRPSIKVRKEK</sequence>
<dbReference type="InterPro" id="IPR013132">
    <property type="entry name" value="PseI/NeuA/B-like_N"/>
</dbReference>
<dbReference type="Gene3D" id="3.20.20.70">
    <property type="entry name" value="Aldolase class I"/>
    <property type="match status" value="1"/>
</dbReference>
<dbReference type="PANTHER" id="PTHR42966:SF1">
    <property type="entry name" value="SIALIC ACID SYNTHASE"/>
    <property type="match status" value="1"/>
</dbReference>
<dbReference type="PANTHER" id="PTHR42966">
    <property type="entry name" value="N-ACETYLNEURAMINATE SYNTHASE"/>
    <property type="match status" value="1"/>
</dbReference>
<organism evidence="2 3">
    <name type="scientific">candidate division WWE3 bacterium RIFOXYD1_FULL_39_9</name>
    <dbReference type="NCBI Taxonomy" id="1802649"/>
    <lineage>
        <taxon>Bacteria</taxon>
        <taxon>Katanobacteria</taxon>
    </lineage>
</organism>